<dbReference type="Proteomes" id="UP000027138">
    <property type="component" value="Unassembled WGS sequence"/>
</dbReference>
<evidence type="ECO:0000313" key="11">
    <source>
        <dbReference type="EMBL" id="KDP28262.1"/>
    </source>
</evidence>
<comment type="subcellular location">
    <subcellularLocation>
        <location evidence="1">Membrane</location>
        <topology evidence="1">Single-pass membrane protein</topology>
    </subcellularLocation>
</comment>
<keyword evidence="12" id="KW-1185">Reference proteome</keyword>
<keyword evidence="6 8" id="KW-0472">Membrane</keyword>
<evidence type="ECO:0000256" key="2">
    <source>
        <dbReference type="ARBA" id="ARBA00007727"/>
    </source>
</evidence>
<dbReference type="GO" id="GO:0005794">
    <property type="term" value="C:Golgi apparatus"/>
    <property type="evidence" value="ECO:0007669"/>
    <property type="project" value="TreeGrafter"/>
</dbReference>
<evidence type="ECO:0000256" key="3">
    <source>
        <dbReference type="ARBA" id="ARBA00022692"/>
    </source>
</evidence>
<feature type="region of interest" description="Disordered" evidence="7">
    <location>
        <begin position="113"/>
        <end position="134"/>
    </location>
</feature>
<feature type="domain" description="Trichome birefringence-like N-terminal" evidence="10">
    <location>
        <begin position="220"/>
        <end position="272"/>
    </location>
</feature>
<sequence length="563" mass="64337">MERQRSFSFKSTRFLVFSFTLSSSIIFLTIFTVWLFKSSPSILQEAQFEFNRSSFVVGHKNVSVQTFPGLARNFSPSGLQNSILIDTHFAMPENTSGFASIPIGRDKDEYEKLNDERDKNGGNGNFTIVQESAPIPEISSGKSEVISGEKIEEKKIEAISTGKSKVSRSAKSAEQTKAISFENSKATSEGDTREKKNRKGSVESIGVSSRGKVKQRSTRECDIAKGRWVYDERYPLYMNSSCPFIDEGFDCVGNGRLDKDYMKWRWQPQDCDIPRFNATRMLDLIRGKRLVFVGDSINRNQWESMLCMLMAGVKDPKMVYETHGRKITKEKGNYSFKFVDYKCTVEYYVSHFLVHESKARVGQKRVQTLRIDAIDHGSSRWRGADILIFNTAHWWSHFKTKAGINYYQEGSIVHPKLDVSTAFRRALMTWASWVDRHINPRKTQVFFRSSAPSHFRGGQWNSGGHCEEARQPLNDTSHMGFSEKNMITEDIIKHMRTPVTLLNITSLSEFRIDGHPSMYGKISAKRRGSNGQDCSHWCLPGVPDTWNEFLYFHLQSKQGGSFQ</sequence>
<evidence type="ECO:0000256" key="4">
    <source>
        <dbReference type="ARBA" id="ARBA00022968"/>
    </source>
</evidence>
<dbReference type="InterPro" id="IPR029962">
    <property type="entry name" value="TBL"/>
</dbReference>
<protein>
    <submittedName>
        <fullName evidence="11">Uncharacterized protein</fullName>
    </submittedName>
</protein>
<evidence type="ECO:0000259" key="9">
    <source>
        <dbReference type="Pfam" id="PF13839"/>
    </source>
</evidence>
<dbReference type="OrthoDB" id="630188at2759"/>
<dbReference type="KEGG" id="jcu:105642626"/>
<organism evidence="11 12">
    <name type="scientific">Jatropha curcas</name>
    <name type="common">Barbados nut</name>
    <dbReference type="NCBI Taxonomy" id="180498"/>
    <lineage>
        <taxon>Eukaryota</taxon>
        <taxon>Viridiplantae</taxon>
        <taxon>Streptophyta</taxon>
        <taxon>Embryophyta</taxon>
        <taxon>Tracheophyta</taxon>
        <taxon>Spermatophyta</taxon>
        <taxon>Magnoliopsida</taxon>
        <taxon>eudicotyledons</taxon>
        <taxon>Gunneridae</taxon>
        <taxon>Pentapetalae</taxon>
        <taxon>rosids</taxon>
        <taxon>fabids</taxon>
        <taxon>Malpighiales</taxon>
        <taxon>Euphorbiaceae</taxon>
        <taxon>Crotonoideae</taxon>
        <taxon>Jatropheae</taxon>
        <taxon>Jatropha</taxon>
    </lineage>
</organism>
<comment type="similarity">
    <text evidence="2">Belongs to the PC-esterase family. TBL subfamily.</text>
</comment>
<keyword evidence="3 8" id="KW-0812">Transmembrane</keyword>
<dbReference type="EMBL" id="KK914782">
    <property type="protein sequence ID" value="KDP28262.1"/>
    <property type="molecule type" value="Genomic_DNA"/>
</dbReference>
<reference evidence="11 12" key="1">
    <citation type="journal article" date="2014" name="PLoS ONE">
        <title>Global Analysis of Gene Expression Profiles in Physic Nut (Jatropha curcas L.) Seedlings Exposed to Salt Stress.</title>
        <authorList>
            <person name="Zhang L."/>
            <person name="Zhang C."/>
            <person name="Wu P."/>
            <person name="Chen Y."/>
            <person name="Li M."/>
            <person name="Jiang H."/>
            <person name="Wu G."/>
        </authorList>
    </citation>
    <scope>NUCLEOTIDE SEQUENCE [LARGE SCALE GENOMIC DNA]</scope>
    <source>
        <strain evidence="12">cv. GZQX0401</strain>
        <tissue evidence="11">Young leaves</tissue>
    </source>
</reference>
<feature type="transmembrane region" description="Helical" evidence="8">
    <location>
        <begin position="12"/>
        <end position="36"/>
    </location>
</feature>
<feature type="compositionally biased region" description="Polar residues" evidence="7">
    <location>
        <begin position="161"/>
        <end position="187"/>
    </location>
</feature>
<proteinExistence type="inferred from homology"/>
<dbReference type="InterPro" id="IPR025846">
    <property type="entry name" value="TBL_N"/>
</dbReference>
<evidence type="ECO:0000256" key="1">
    <source>
        <dbReference type="ARBA" id="ARBA00004167"/>
    </source>
</evidence>
<dbReference type="Pfam" id="PF13839">
    <property type="entry name" value="PC-Esterase"/>
    <property type="match status" value="1"/>
</dbReference>
<dbReference type="PANTHER" id="PTHR32285:SF19">
    <property type="entry name" value="PROTEIN TRICHOME BIREFRINGENCE-LIKE 6"/>
    <property type="match status" value="1"/>
</dbReference>
<gene>
    <name evidence="11" type="ORF">JCGZ_14033</name>
</gene>
<evidence type="ECO:0000313" key="12">
    <source>
        <dbReference type="Proteomes" id="UP000027138"/>
    </source>
</evidence>
<evidence type="ECO:0000256" key="8">
    <source>
        <dbReference type="SAM" id="Phobius"/>
    </source>
</evidence>
<dbReference type="Pfam" id="PF14416">
    <property type="entry name" value="PMR5N"/>
    <property type="match status" value="1"/>
</dbReference>
<keyword evidence="4" id="KW-0735">Signal-anchor</keyword>
<keyword evidence="5 8" id="KW-1133">Transmembrane helix</keyword>
<feature type="region of interest" description="Disordered" evidence="7">
    <location>
        <begin position="161"/>
        <end position="213"/>
    </location>
</feature>
<dbReference type="InterPro" id="IPR026057">
    <property type="entry name" value="TBL_C"/>
</dbReference>
<dbReference type="GO" id="GO:0016413">
    <property type="term" value="F:O-acetyltransferase activity"/>
    <property type="evidence" value="ECO:0007669"/>
    <property type="project" value="InterPro"/>
</dbReference>
<evidence type="ECO:0000259" key="10">
    <source>
        <dbReference type="Pfam" id="PF14416"/>
    </source>
</evidence>
<name>A0A067JWM8_JATCU</name>
<accession>A0A067JWM8</accession>
<evidence type="ECO:0000256" key="5">
    <source>
        <dbReference type="ARBA" id="ARBA00022989"/>
    </source>
</evidence>
<dbReference type="PANTHER" id="PTHR32285">
    <property type="entry name" value="PROTEIN TRICHOME BIREFRINGENCE-LIKE 9-RELATED"/>
    <property type="match status" value="1"/>
</dbReference>
<dbReference type="STRING" id="180498.A0A067JWM8"/>
<evidence type="ECO:0000256" key="6">
    <source>
        <dbReference type="ARBA" id="ARBA00023136"/>
    </source>
</evidence>
<dbReference type="AlphaFoldDB" id="A0A067JWM8"/>
<feature type="domain" description="Trichome birefringence-like C-terminal" evidence="9">
    <location>
        <begin position="273"/>
        <end position="551"/>
    </location>
</feature>
<evidence type="ECO:0000256" key="7">
    <source>
        <dbReference type="SAM" id="MobiDB-lite"/>
    </source>
</evidence>
<dbReference type="GO" id="GO:0016020">
    <property type="term" value="C:membrane"/>
    <property type="evidence" value="ECO:0007669"/>
    <property type="project" value="UniProtKB-SubCell"/>
</dbReference>